<proteinExistence type="predicted"/>
<dbReference type="EMBL" id="BLAB01000001">
    <property type="protein sequence ID" value="GER92523.1"/>
    <property type="molecule type" value="Genomic_DNA"/>
</dbReference>
<sequence length="40" mass="4636">MKVIVDTSVWSLVLRRHSPAQNPETGILRKMVENGKDWED</sequence>
<evidence type="ECO:0000313" key="1">
    <source>
        <dbReference type="EMBL" id="GER92523.1"/>
    </source>
</evidence>
<name>A0A5J4KYG6_9ZZZZ</name>
<protein>
    <submittedName>
        <fullName evidence="1">Uncharacterized protein</fullName>
    </submittedName>
</protein>
<reference evidence="1" key="1">
    <citation type="submission" date="2019-10" db="EMBL/GenBank/DDBJ databases">
        <title>Metagenomic sequencing of thiosulfate-disproportionating enrichment culture.</title>
        <authorList>
            <person name="Umezawa K."/>
            <person name="Kojima H."/>
            <person name="Fukui M."/>
        </authorList>
    </citation>
    <scope>NUCLEOTIDE SEQUENCE</scope>
    <source>
        <strain evidence="1">45J</strain>
    </source>
</reference>
<dbReference type="AlphaFoldDB" id="A0A5J4KYG6"/>
<organism evidence="1">
    <name type="scientific">hot springs metagenome</name>
    <dbReference type="NCBI Taxonomy" id="433727"/>
    <lineage>
        <taxon>unclassified sequences</taxon>
        <taxon>metagenomes</taxon>
        <taxon>ecological metagenomes</taxon>
    </lineage>
</organism>
<comment type="caution">
    <text evidence="1">The sequence shown here is derived from an EMBL/GenBank/DDBJ whole genome shotgun (WGS) entry which is preliminary data.</text>
</comment>
<accession>A0A5J4KYG6</accession>
<gene>
    <name evidence="1" type="ORF">A45J_0239</name>
</gene>